<proteinExistence type="predicted"/>
<sequence length="32" mass="3709">MKETIQKSKGKNLWLEKNIPVLQSNNPLLLCK</sequence>
<evidence type="ECO:0000313" key="1">
    <source>
        <dbReference type="EMBL" id="JAH83744.1"/>
    </source>
</evidence>
<protein>
    <submittedName>
        <fullName evidence="1">Uncharacterized protein</fullName>
    </submittedName>
</protein>
<accession>A0A0E9W048</accession>
<organism evidence="1">
    <name type="scientific">Anguilla anguilla</name>
    <name type="common">European freshwater eel</name>
    <name type="synonym">Muraena anguilla</name>
    <dbReference type="NCBI Taxonomy" id="7936"/>
    <lineage>
        <taxon>Eukaryota</taxon>
        <taxon>Metazoa</taxon>
        <taxon>Chordata</taxon>
        <taxon>Craniata</taxon>
        <taxon>Vertebrata</taxon>
        <taxon>Euteleostomi</taxon>
        <taxon>Actinopterygii</taxon>
        <taxon>Neopterygii</taxon>
        <taxon>Teleostei</taxon>
        <taxon>Anguilliformes</taxon>
        <taxon>Anguillidae</taxon>
        <taxon>Anguilla</taxon>
    </lineage>
</organism>
<dbReference type="EMBL" id="GBXM01024833">
    <property type="protein sequence ID" value="JAH83744.1"/>
    <property type="molecule type" value="Transcribed_RNA"/>
</dbReference>
<dbReference type="AlphaFoldDB" id="A0A0E9W048"/>
<reference evidence="1" key="1">
    <citation type="submission" date="2014-11" db="EMBL/GenBank/DDBJ databases">
        <authorList>
            <person name="Amaro Gonzalez C."/>
        </authorList>
    </citation>
    <scope>NUCLEOTIDE SEQUENCE</scope>
</reference>
<reference evidence="1" key="2">
    <citation type="journal article" date="2015" name="Fish Shellfish Immunol.">
        <title>Early steps in the European eel (Anguilla anguilla)-Vibrio vulnificus interaction in the gills: Role of the RtxA13 toxin.</title>
        <authorList>
            <person name="Callol A."/>
            <person name="Pajuelo D."/>
            <person name="Ebbesson L."/>
            <person name="Teles M."/>
            <person name="MacKenzie S."/>
            <person name="Amaro C."/>
        </authorList>
    </citation>
    <scope>NUCLEOTIDE SEQUENCE</scope>
</reference>
<name>A0A0E9W048_ANGAN</name>